<protein>
    <submittedName>
        <fullName evidence="1">Uncharacterized protein</fullName>
    </submittedName>
</protein>
<sequence length="155" mass="16857">MLCPIGTSIDQLTPTNGRLCLACLHNRQSAGLGAQQVPLAEPRPPTSGESSILLLYLTHPNTVCRQPSSLLTIQNTPGIHRKFISASSAVKFKELNYASVALSFQNVGRIKQINWPLSKVVDATDDTWCWLSSASHPQVVSRGNFPRAFSNSASR</sequence>
<dbReference type="OrthoDB" id="5914901at2759"/>
<evidence type="ECO:0000313" key="2">
    <source>
        <dbReference type="Proteomes" id="UP000054630"/>
    </source>
</evidence>
<reference evidence="1 2" key="1">
    <citation type="submission" date="2015-01" db="EMBL/GenBank/DDBJ databases">
        <title>Evolution of Trichinella species and genotypes.</title>
        <authorList>
            <person name="Korhonen P.K."/>
            <person name="Edoardo P."/>
            <person name="Giuseppe L.R."/>
            <person name="Gasser R.B."/>
        </authorList>
    </citation>
    <scope>NUCLEOTIDE SEQUENCE [LARGE SCALE GENOMIC DNA]</scope>
    <source>
        <strain evidence="1">ISS37</strain>
    </source>
</reference>
<evidence type="ECO:0000313" key="1">
    <source>
        <dbReference type="EMBL" id="KRX14462.1"/>
    </source>
</evidence>
<name>A0A0V0RIZ3_9BILA</name>
<comment type="caution">
    <text evidence="1">The sequence shown here is derived from an EMBL/GenBank/DDBJ whole genome shotgun (WGS) entry which is preliminary data.</text>
</comment>
<keyword evidence="2" id="KW-1185">Reference proteome</keyword>
<accession>A0A0V0RIZ3</accession>
<dbReference type="Proteomes" id="UP000054630">
    <property type="component" value="Unassembled WGS sequence"/>
</dbReference>
<dbReference type="AlphaFoldDB" id="A0A0V0RIZ3"/>
<organism evidence="1 2">
    <name type="scientific">Trichinella nelsoni</name>
    <dbReference type="NCBI Taxonomy" id="6336"/>
    <lineage>
        <taxon>Eukaryota</taxon>
        <taxon>Metazoa</taxon>
        <taxon>Ecdysozoa</taxon>
        <taxon>Nematoda</taxon>
        <taxon>Enoplea</taxon>
        <taxon>Dorylaimia</taxon>
        <taxon>Trichinellida</taxon>
        <taxon>Trichinellidae</taxon>
        <taxon>Trichinella</taxon>
    </lineage>
</organism>
<dbReference type="EMBL" id="JYDL01000159">
    <property type="protein sequence ID" value="KRX14462.1"/>
    <property type="molecule type" value="Genomic_DNA"/>
</dbReference>
<gene>
    <name evidence="1" type="ORF">T07_4340</name>
</gene>
<proteinExistence type="predicted"/>